<keyword evidence="2" id="KW-1185">Reference proteome</keyword>
<gene>
    <name evidence="1" type="ORF">D3250_02425</name>
</gene>
<accession>A0A3A4F4Q3</accession>
<dbReference type="Proteomes" id="UP000266615">
    <property type="component" value="Unassembled WGS sequence"/>
</dbReference>
<evidence type="ECO:0000313" key="1">
    <source>
        <dbReference type="EMBL" id="RJN32701.1"/>
    </source>
</evidence>
<name>A0A3A4F4Q3_9MICC</name>
<protein>
    <recommendedName>
        <fullName evidence="3">DUF4878 domain-containing protein</fullName>
    </recommendedName>
</protein>
<evidence type="ECO:0000313" key="2">
    <source>
        <dbReference type="Proteomes" id="UP000266615"/>
    </source>
</evidence>
<dbReference type="EMBL" id="QYZP01000001">
    <property type="protein sequence ID" value="RJN32701.1"/>
    <property type="molecule type" value="Genomic_DNA"/>
</dbReference>
<reference evidence="1 2" key="1">
    <citation type="submission" date="2018-09" db="EMBL/GenBank/DDBJ databases">
        <title>Nesterenkonia natronophila sp. nov., an alkaliphilic actinobacteriume isolated from a soda lake, and emended description of the genus Nesterenkonia.</title>
        <authorList>
            <person name="Menes R.J."/>
            <person name="Iriarte A."/>
        </authorList>
    </citation>
    <scope>NUCLEOTIDE SEQUENCE [LARGE SCALE GENOMIC DNA]</scope>
    <source>
        <strain evidence="1 2">M8</strain>
    </source>
</reference>
<comment type="caution">
    <text evidence="1">The sequence shown here is derived from an EMBL/GenBank/DDBJ whole genome shotgun (WGS) entry which is preliminary data.</text>
</comment>
<sequence>MIGWAVALVVAAVTAVVAVWQVNEQLYAPEATAETYWESLSSGDGSEALGLFHSVPEFTQDGEVDNVLLSGPPLMHSAELIDSADITETDGGAELDFTAADQSYSTELPLARTGSTWGFFDTWEIASSAITWFEVDVPGAPQGGIGQVQVNGEPVNLDEETARLSAYVPTVAEISIDSQWLSGSATHVVASADEDEESSAERVTLELEASEEAARVFQDELSSYFENCDQQVLMPAGCPVGTTTSNRVDPDTISWTFPEAEAFTLTFDAESWEVTHGDLVAEVSFDAIHHHTGEQVSETAEVPFELDFQVGASGDDLVVSIDGTTP</sequence>
<proteinExistence type="predicted"/>
<dbReference type="AlphaFoldDB" id="A0A3A4F4Q3"/>
<evidence type="ECO:0008006" key="3">
    <source>
        <dbReference type="Google" id="ProtNLM"/>
    </source>
</evidence>
<organism evidence="1 2">
    <name type="scientific">Nesterenkonia natronophila</name>
    <dbReference type="NCBI Taxonomy" id="2174932"/>
    <lineage>
        <taxon>Bacteria</taxon>
        <taxon>Bacillati</taxon>
        <taxon>Actinomycetota</taxon>
        <taxon>Actinomycetes</taxon>
        <taxon>Micrococcales</taxon>
        <taxon>Micrococcaceae</taxon>
        <taxon>Nesterenkonia</taxon>
    </lineage>
</organism>